<accession>A0A0P1AG34</accession>
<evidence type="ECO:0000313" key="1">
    <source>
        <dbReference type="EMBL" id="CEG40081.1"/>
    </source>
</evidence>
<dbReference type="EMBL" id="CCYD01000468">
    <property type="protein sequence ID" value="CEG40081.1"/>
    <property type="molecule type" value="Genomic_DNA"/>
</dbReference>
<keyword evidence="2" id="KW-1185">Reference proteome</keyword>
<proteinExistence type="predicted"/>
<evidence type="ECO:0000313" key="2">
    <source>
        <dbReference type="Proteomes" id="UP000054928"/>
    </source>
</evidence>
<dbReference type="GeneID" id="36405356"/>
<organism evidence="1 2">
    <name type="scientific">Plasmopara halstedii</name>
    <name type="common">Downy mildew of sunflower</name>
    <dbReference type="NCBI Taxonomy" id="4781"/>
    <lineage>
        <taxon>Eukaryota</taxon>
        <taxon>Sar</taxon>
        <taxon>Stramenopiles</taxon>
        <taxon>Oomycota</taxon>
        <taxon>Peronosporomycetes</taxon>
        <taxon>Peronosporales</taxon>
        <taxon>Peronosporaceae</taxon>
        <taxon>Plasmopara</taxon>
    </lineage>
</organism>
<dbReference type="RefSeq" id="XP_024576450.1">
    <property type="nucleotide sequence ID" value="XM_024725700.1"/>
</dbReference>
<sequence>MSASISEKITECDLCDEIRRSSFLIRGYSLAILTWKEVDKVCILSGQHKKQWSEWVKPFAPMRAEFMNSTKRVQSVITRPCLKAINSKYEVAERMNHELLEQRGWCNTRPEDKVNGEYGQISDIY</sequence>
<protein>
    <submittedName>
        <fullName evidence="1">Uncharacterized protein</fullName>
    </submittedName>
</protein>
<name>A0A0P1AG34_PLAHL</name>
<dbReference type="Proteomes" id="UP000054928">
    <property type="component" value="Unassembled WGS sequence"/>
</dbReference>
<reference evidence="2" key="1">
    <citation type="submission" date="2014-09" db="EMBL/GenBank/DDBJ databases">
        <authorList>
            <person name="Sharma Rahul"/>
            <person name="Thines Marco"/>
        </authorList>
    </citation>
    <scope>NUCLEOTIDE SEQUENCE [LARGE SCALE GENOMIC DNA]</scope>
</reference>
<dbReference type="AlphaFoldDB" id="A0A0P1AG34"/>